<sequence length="63" mass="6755">MIYDDHQAAERAIELVGKALQSQSIKLIGSHVDKAAATRNATSDAAYLATLIKDLSAEIQKLS</sequence>
<protein>
    <submittedName>
        <fullName evidence="1">Uncharacterized protein</fullName>
    </submittedName>
</protein>
<reference evidence="1 2" key="1">
    <citation type="submission" date="2017-06" db="EMBL/GenBank/DDBJ databases">
        <authorList>
            <person name="Kim H.J."/>
            <person name="Triplett B.A."/>
        </authorList>
    </citation>
    <scope>NUCLEOTIDE SEQUENCE [LARGE SCALE GENOMIC DNA]</scope>
    <source>
        <strain evidence="1 2">U15</strain>
    </source>
</reference>
<keyword evidence="2" id="KW-1185">Reference proteome</keyword>
<dbReference type="RefSeq" id="WP_089401621.1">
    <property type="nucleotide sequence ID" value="NZ_FZOT01000026.1"/>
</dbReference>
<name>A0A239LV46_9BURK</name>
<evidence type="ECO:0000313" key="1">
    <source>
        <dbReference type="EMBL" id="SNT33579.1"/>
    </source>
</evidence>
<organism evidence="1 2">
    <name type="scientific">Noviherbaspirillum humi</name>
    <dbReference type="NCBI Taxonomy" id="1688639"/>
    <lineage>
        <taxon>Bacteria</taxon>
        <taxon>Pseudomonadati</taxon>
        <taxon>Pseudomonadota</taxon>
        <taxon>Betaproteobacteria</taxon>
        <taxon>Burkholderiales</taxon>
        <taxon>Oxalobacteraceae</taxon>
        <taxon>Noviherbaspirillum</taxon>
    </lineage>
</organism>
<dbReference type="Proteomes" id="UP000198284">
    <property type="component" value="Unassembled WGS sequence"/>
</dbReference>
<proteinExistence type="predicted"/>
<evidence type="ECO:0000313" key="2">
    <source>
        <dbReference type="Proteomes" id="UP000198284"/>
    </source>
</evidence>
<dbReference type="AlphaFoldDB" id="A0A239LV46"/>
<dbReference type="EMBL" id="FZOT01000026">
    <property type="protein sequence ID" value="SNT33579.1"/>
    <property type="molecule type" value="Genomic_DNA"/>
</dbReference>
<accession>A0A239LV46</accession>
<gene>
    <name evidence="1" type="ORF">SAMN06265795_12632</name>
</gene>